<evidence type="ECO:0000313" key="9">
    <source>
        <dbReference type="EMBL" id="PKD32556.1"/>
    </source>
</evidence>
<feature type="transmembrane region" description="Helical" evidence="8">
    <location>
        <begin position="129"/>
        <end position="150"/>
    </location>
</feature>
<evidence type="ECO:0000256" key="6">
    <source>
        <dbReference type="ARBA" id="ARBA00023136"/>
    </source>
</evidence>
<dbReference type="Proteomes" id="UP000233425">
    <property type="component" value="Unassembled WGS sequence"/>
</dbReference>
<comment type="subcellular location">
    <subcellularLocation>
        <location evidence="8">Cell membrane</location>
        <topology evidence="8">Multi-pass membrane protein</topology>
    </subcellularLocation>
</comment>
<keyword evidence="4 8" id="KW-1133">Transmembrane helix</keyword>
<comment type="caution">
    <text evidence="9">The sequence shown here is derived from an EMBL/GenBank/DDBJ whole genome shotgun (WGS) entry which is preliminary data.</text>
</comment>
<dbReference type="EMBL" id="NNSR01000024">
    <property type="protein sequence ID" value="PKD32556.1"/>
    <property type="molecule type" value="Genomic_DNA"/>
</dbReference>
<dbReference type="Pfam" id="PF02659">
    <property type="entry name" value="Mntp"/>
    <property type="match status" value="1"/>
</dbReference>
<sequence length="187" mass="20052">MSFVELLLFGIGLSMDAFAVSICKGLSVRKLRPKHAITVGLWFGGFQALMPLIGYLLGKQFEWLITSIDHWIAFILLALIGANMIREAFGEEEQLDDSFSVKTMLPLAVATSIDALAVGVSFACIDVDIVSAIAIIGTTTFILSAVGIKIGNVFGAKYKSKAEFLGGAVLILLGLKILLEDLGLLPF</sequence>
<gene>
    <name evidence="8 9" type="primary">mntP</name>
    <name evidence="9" type="ORF">RBATCC27255_00268</name>
</gene>
<keyword evidence="1 8" id="KW-0813">Transport</keyword>
<dbReference type="AlphaFoldDB" id="A0A2N0UZY1"/>
<evidence type="ECO:0000313" key="10">
    <source>
        <dbReference type="Proteomes" id="UP000233425"/>
    </source>
</evidence>
<feature type="transmembrane region" description="Helical" evidence="8">
    <location>
        <begin position="162"/>
        <end position="179"/>
    </location>
</feature>
<reference evidence="9" key="1">
    <citation type="journal article" date="2018" name="Environ. Microbiol.">
        <title>Sporulation capability and amylosome conservation among diverse human colonic and rumen isolates of the keystone starch-degrader Ruminococcus bromii.</title>
        <authorList>
            <person name="Mukhopadhya I."/>
            <person name="Morais S."/>
            <person name="Laverde-Gomez J."/>
            <person name="Sheridan P.O."/>
            <person name="Walker A.W."/>
            <person name="Kelly W."/>
            <person name="Klieve A.V."/>
            <person name="Ouwerkerk D."/>
            <person name="Duncan S.H."/>
            <person name="Louis P."/>
            <person name="Koropatkin N."/>
            <person name="Cockburn D."/>
            <person name="Kibler R."/>
            <person name="Cooper P.J."/>
            <person name="Sandoval C."/>
            <person name="Crost E."/>
            <person name="Juge N."/>
            <person name="Bayer E.A."/>
            <person name="Flint H.J."/>
        </authorList>
    </citation>
    <scope>NUCLEOTIDE SEQUENCE [LARGE SCALE GENOMIC DNA]</scope>
    <source>
        <strain evidence="9">ATCC 27255</strain>
    </source>
</reference>
<keyword evidence="10" id="KW-1185">Reference proteome</keyword>
<feature type="transmembrane region" description="Helical" evidence="8">
    <location>
        <begin position="39"/>
        <end position="57"/>
    </location>
</feature>
<evidence type="ECO:0000256" key="2">
    <source>
        <dbReference type="ARBA" id="ARBA00022475"/>
    </source>
</evidence>
<keyword evidence="5 8" id="KW-0406">Ion transport</keyword>
<dbReference type="RefSeq" id="WP_101028401.1">
    <property type="nucleotide sequence ID" value="NZ_CABMMZ010000024.1"/>
</dbReference>
<keyword evidence="7 8" id="KW-0464">Manganese</keyword>
<name>A0A2N0UZY1_9FIRM</name>
<keyword evidence="3 8" id="KW-0812">Transmembrane</keyword>
<evidence type="ECO:0000256" key="7">
    <source>
        <dbReference type="ARBA" id="ARBA00023211"/>
    </source>
</evidence>
<dbReference type="InterPro" id="IPR003810">
    <property type="entry name" value="Mntp/YtaF"/>
</dbReference>
<feature type="transmembrane region" description="Helical" evidence="8">
    <location>
        <begin position="103"/>
        <end position="123"/>
    </location>
</feature>
<comment type="similarity">
    <text evidence="8">Belongs to the MntP (TC 9.B.29) family.</text>
</comment>
<proteinExistence type="inferred from homology"/>
<comment type="function">
    <text evidence="8">Probably functions as a manganese efflux pump.</text>
</comment>
<dbReference type="GO" id="GO:0005384">
    <property type="term" value="F:manganese ion transmembrane transporter activity"/>
    <property type="evidence" value="ECO:0007669"/>
    <property type="project" value="UniProtKB-UniRule"/>
</dbReference>
<keyword evidence="6 8" id="KW-0472">Membrane</keyword>
<organism evidence="9 10">
    <name type="scientific">Ruminococcus bromii</name>
    <dbReference type="NCBI Taxonomy" id="40518"/>
    <lineage>
        <taxon>Bacteria</taxon>
        <taxon>Bacillati</taxon>
        <taxon>Bacillota</taxon>
        <taxon>Clostridia</taxon>
        <taxon>Eubacteriales</taxon>
        <taxon>Oscillospiraceae</taxon>
        <taxon>Ruminococcus</taxon>
    </lineage>
</organism>
<dbReference type="PANTHER" id="PTHR35529">
    <property type="entry name" value="MANGANESE EFFLUX PUMP MNTP-RELATED"/>
    <property type="match status" value="1"/>
</dbReference>
<evidence type="ECO:0000256" key="3">
    <source>
        <dbReference type="ARBA" id="ARBA00022692"/>
    </source>
</evidence>
<evidence type="ECO:0000256" key="4">
    <source>
        <dbReference type="ARBA" id="ARBA00022989"/>
    </source>
</evidence>
<evidence type="ECO:0000256" key="1">
    <source>
        <dbReference type="ARBA" id="ARBA00022448"/>
    </source>
</evidence>
<dbReference type="PANTHER" id="PTHR35529:SF1">
    <property type="entry name" value="MANGANESE EFFLUX PUMP MNTP-RELATED"/>
    <property type="match status" value="1"/>
</dbReference>
<evidence type="ECO:0000256" key="5">
    <source>
        <dbReference type="ARBA" id="ARBA00023065"/>
    </source>
</evidence>
<protein>
    <recommendedName>
        <fullName evidence="8">Putative manganese efflux pump MntP</fullName>
    </recommendedName>
</protein>
<dbReference type="InterPro" id="IPR022929">
    <property type="entry name" value="Put_MntP"/>
</dbReference>
<accession>A0A2N0UZY1</accession>
<feature type="transmembrane region" description="Helical" evidence="8">
    <location>
        <begin position="63"/>
        <end position="82"/>
    </location>
</feature>
<evidence type="ECO:0000256" key="8">
    <source>
        <dbReference type="HAMAP-Rule" id="MF_01521"/>
    </source>
</evidence>
<feature type="transmembrane region" description="Helical" evidence="8">
    <location>
        <begin position="6"/>
        <end position="27"/>
    </location>
</feature>
<dbReference type="GO" id="GO:0005886">
    <property type="term" value="C:plasma membrane"/>
    <property type="evidence" value="ECO:0007669"/>
    <property type="project" value="UniProtKB-SubCell"/>
</dbReference>
<keyword evidence="2 8" id="KW-1003">Cell membrane</keyword>
<dbReference type="HAMAP" id="MF_01521">
    <property type="entry name" value="MntP_pump"/>
    <property type="match status" value="1"/>
</dbReference>